<accession>A0A4D7KB93</accession>
<dbReference type="InterPro" id="IPR029016">
    <property type="entry name" value="GAF-like_dom_sf"/>
</dbReference>
<sequence>MPVGIAIFVDDKVELFNKRASRIFKWPENKLVNTDFREFIKAEDQEKLRAILSKLYKGDEESLGPILISAIDVDGNDIELQTSFTRTIFNDHHAVMVSFIDVTIYNQLLEEQQKLQEMVLDIDDQIFFIDKDSCAIMYSNPSAHIDLKMSTEEIYEKKITKILANDTEERLFLVQKEDFLESDKRSVSFETKFIRKNGSIYPAKIILRKIKSDPELLLITAVNISNLLSWNKRIALTRLVNDTLVEHENEDNVVKEVLKIICSELHLELGQIWELDNFEAFENKFSFYLDENVADSVKELPDRLEFKDAGALYRLLLFNSTLFLNTPLNKEDEFGEINKIIEQTDAKTLIGIPITISSEDFGVVTFLSKERQVFDEELAQLLLNTGIQIAQFIRMKNLENDFIELLDEKDVLLKEIHHRVKNNLQTVSSLLFLKSAEIDDKKLKQFFTDSKNRIEAISLIHEKLFHTKEYNYINLKEYLEGLILNLEKSNIDVSCDVNLVTEIDSITVSTDVAMNFGLLINEIVTNSFQHAFAGRDKGEINVGLAKENDMLQLNIHDDGIGFDKDNIKESMGMELIKMFALQLGGKIDINPIPGDGVFYHLEIEINE</sequence>
<dbReference type="Gene3D" id="3.30.450.40">
    <property type="match status" value="1"/>
</dbReference>
<dbReference type="InterPro" id="IPR035965">
    <property type="entry name" value="PAS-like_dom_sf"/>
</dbReference>
<dbReference type="Gene3D" id="3.30.565.10">
    <property type="entry name" value="Histidine kinase-like ATPase, C-terminal domain"/>
    <property type="match status" value="1"/>
</dbReference>
<keyword evidence="7" id="KW-0067">ATP-binding</keyword>
<dbReference type="NCBIfam" id="TIGR00229">
    <property type="entry name" value="sensory_box"/>
    <property type="match status" value="1"/>
</dbReference>
<evidence type="ECO:0000256" key="3">
    <source>
        <dbReference type="ARBA" id="ARBA00022553"/>
    </source>
</evidence>
<dbReference type="InterPro" id="IPR011495">
    <property type="entry name" value="Sig_transdc_His_kin_sub2_dim/P"/>
</dbReference>
<keyword evidence="3" id="KW-0597">Phosphoprotein</keyword>
<proteinExistence type="predicted"/>
<evidence type="ECO:0000256" key="5">
    <source>
        <dbReference type="ARBA" id="ARBA00022741"/>
    </source>
</evidence>
<dbReference type="Pfam" id="PF07568">
    <property type="entry name" value="HisKA_2"/>
    <property type="match status" value="1"/>
</dbReference>
<dbReference type="Gene3D" id="3.30.450.20">
    <property type="entry name" value="PAS domain"/>
    <property type="match status" value="2"/>
</dbReference>
<evidence type="ECO:0000256" key="4">
    <source>
        <dbReference type="ARBA" id="ARBA00022679"/>
    </source>
</evidence>
<dbReference type="Proteomes" id="UP000298616">
    <property type="component" value="Chromosome"/>
</dbReference>
<name>A0A4D7KB93_9BACT</name>
<evidence type="ECO:0000313" key="9">
    <source>
        <dbReference type="EMBL" id="QCK16668.1"/>
    </source>
</evidence>
<protein>
    <recommendedName>
        <fullName evidence="2">histidine kinase</fullName>
        <ecNumber evidence="2">2.7.13.3</ecNumber>
    </recommendedName>
</protein>
<dbReference type="SUPFAM" id="SSF55785">
    <property type="entry name" value="PYP-like sensor domain (PAS domain)"/>
    <property type="match status" value="2"/>
</dbReference>
<dbReference type="GO" id="GO:0004673">
    <property type="term" value="F:protein histidine kinase activity"/>
    <property type="evidence" value="ECO:0007669"/>
    <property type="project" value="UniProtKB-EC"/>
</dbReference>
<evidence type="ECO:0000256" key="2">
    <source>
        <dbReference type="ARBA" id="ARBA00012438"/>
    </source>
</evidence>
<evidence type="ECO:0000256" key="6">
    <source>
        <dbReference type="ARBA" id="ARBA00022777"/>
    </source>
</evidence>
<feature type="domain" description="Histidine kinase" evidence="8">
    <location>
        <begin position="415"/>
        <end position="607"/>
    </location>
</feature>
<dbReference type="SUPFAM" id="SSF55874">
    <property type="entry name" value="ATPase domain of HSP90 chaperone/DNA topoisomerase II/histidine kinase"/>
    <property type="match status" value="1"/>
</dbReference>
<dbReference type="AlphaFoldDB" id="A0A4D7KB93"/>
<dbReference type="GO" id="GO:0005524">
    <property type="term" value="F:ATP binding"/>
    <property type="evidence" value="ECO:0007669"/>
    <property type="project" value="UniProtKB-KW"/>
</dbReference>
<dbReference type="EC" id="2.7.13.3" evidence="2"/>
<dbReference type="EMBL" id="CP028923">
    <property type="protein sequence ID" value="QCK16668.1"/>
    <property type="molecule type" value="Genomic_DNA"/>
</dbReference>
<dbReference type="InterPro" id="IPR000014">
    <property type="entry name" value="PAS"/>
</dbReference>
<dbReference type="PROSITE" id="PS50109">
    <property type="entry name" value="HIS_KIN"/>
    <property type="match status" value="1"/>
</dbReference>
<dbReference type="PANTHER" id="PTHR41523">
    <property type="entry name" value="TWO-COMPONENT SYSTEM SENSOR PROTEIN"/>
    <property type="match status" value="1"/>
</dbReference>
<dbReference type="InterPro" id="IPR036890">
    <property type="entry name" value="HATPase_C_sf"/>
</dbReference>
<gene>
    <name evidence="9" type="ORF">DCC35_18985</name>
</gene>
<evidence type="ECO:0000313" key="10">
    <source>
        <dbReference type="Proteomes" id="UP000298616"/>
    </source>
</evidence>
<comment type="catalytic activity">
    <reaction evidence="1">
        <text>ATP + protein L-histidine = ADP + protein N-phospho-L-histidine.</text>
        <dbReference type="EC" id="2.7.13.3"/>
    </reaction>
</comment>
<dbReference type="Pfam" id="PF02518">
    <property type="entry name" value="HATPase_c"/>
    <property type="match status" value="1"/>
</dbReference>
<dbReference type="InterPro" id="IPR005467">
    <property type="entry name" value="His_kinase_dom"/>
</dbReference>
<dbReference type="Pfam" id="PF13426">
    <property type="entry name" value="PAS_9"/>
    <property type="match status" value="2"/>
</dbReference>
<keyword evidence="6" id="KW-0418">Kinase</keyword>
<keyword evidence="5" id="KW-0547">Nucleotide-binding</keyword>
<evidence type="ECO:0000256" key="7">
    <source>
        <dbReference type="ARBA" id="ARBA00022840"/>
    </source>
</evidence>
<dbReference type="InterPro" id="IPR003594">
    <property type="entry name" value="HATPase_dom"/>
</dbReference>
<dbReference type="KEGG" id="fpf:DCC35_18985"/>
<organism evidence="9 10">
    <name type="scientific">Mangrovivirga cuniculi</name>
    <dbReference type="NCBI Taxonomy" id="2715131"/>
    <lineage>
        <taxon>Bacteria</taxon>
        <taxon>Pseudomonadati</taxon>
        <taxon>Bacteroidota</taxon>
        <taxon>Cytophagia</taxon>
        <taxon>Cytophagales</taxon>
        <taxon>Mangrovivirgaceae</taxon>
        <taxon>Mangrovivirga</taxon>
    </lineage>
</organism>
<keyword evidence="10" id="KW-1185">Reference proteome</keyword>
<reference evidence="9 10" key="1">
    <citation type="submission" date="2018-04" db="EMBL/GenBank/DDBJ databases">
        <title>Complete genome uncultured novel isolate.</title>
        <authorList>
            <person name="Merlino G."/>
        </authorList>
    </citation>
    <scope>NUCLEOTIDE SEQUENCE [LARGE SCALE GENOMIC DNA]</scope>
    <source>
        <strain evidence="10">R1DC9</strain>
    </source>
</reference>
<evidence type="ECO:0000256" key="1">
    <source>
        <dbReference type="ARBA" id="ARBA00000085"/>
    </source>
</evidence>
<dbReference type="SUPFAM" id="SSF55781">
    <property type="entry name" value="GAF domain-like"/>
    <property type="match status" value="1"/>
</dbReference>
<keyword evidence="4" id="KW-0808">Transferase</keyword>
<evidence type="ECO:0000259" key="8">
    <source>
        <dbReference type="PROSITE" id="PS50109"/>
    </source>
</evidence>
<dbReference type="PANTHER" id="PTHR41523:SF8">
    <property type="entry name" value="ETHYLENE RESPONSE SENSOR PROTEIN"/>
    <property type="match status" value="1"/>
</dbReference>